<evidence type="ECO:0000313" key="2">
    <source>
        <dbReference type="Proteomes" id="UP001152087"/>
    </source>
</evidence>
<proteinExistence type="predicted"/>
<accession>A0A9W8UU96</accession>
<dbReference type="EMBL" id="JAOQAV010000862">
    <property type="protein sequence ID" value="KAJ4175356.1"/>
    <property type="molecule type" value="Genomic_DNA"/>
</dbReference>
<organism evidence="1 2">
    <name type="scientific">Fusarium falciforme</name>
    <dbReference type="NCBI Taxonomy" id="195108"/>
    <lineage>
        <taxon>Eukaryota</taxon>
        <taxon>Fungi</taxon>
        <taxon>Dikarya</taxon>
        <taxon>Ascomycota</taxon>
        <taxon>Pezizomycotina</taxon>
        <taxon>Sordariomycetes</taxon>
        <taxon>Hypocreomycetidae</taxon>
        <taxon>Hypocreales</taxon>
        <taxon>Nectriaceae</taxon>
        <taxon>Fusarium</taxon>
        <taxon>Fusarium solani species complex</taxon>
    </lineage>
</organism>
<dbReference type="Proteomes" id="UP001152087">
    <property type="component" value="Unassembled WGS sequence"/>
</dbReference>
<keyword evidence="2" id="KW-1185">Reference proteome</keyword>
<dbReference type="AlphaFoldDB" id="A0A9W8UU96"/>
<feature type="non-terminal residue" evidence="1">
    <location>
        <position position="1"/>
    </location>
</feature>
<gene>
    <name evidence="1" type="ORF">NW755_014938</name>
</gene>
<sequence>MEEAGFVVVKEEVKRMPISKKHKDPKLQEISLIAYEALLCDLEGRLLYVTTEVLGWSEKKTYLFAMDVRKQLEQMDV</sequence>
<comment type="caution">
    <text evidence="1">The sequence shown here is derived from an EMBL/GenBank/DDBJ whole genome shotgun (WGS) entry which is preliminary data.</text>
</comment>
<name>A0A9W8UU96_9HYPO</name>
<protein>
    <submittedName>
        <fullName evidence="1">Uncharacterized protein</fullName>
    </submittedName>
</protein>
<evidence type="ECO:0000313" key="1">
    <source>
        <dbReference type="EMBL" id="KAJ4175356.1"/>
    </source>
</evidence>
<reference evidence="1" key="1">
    <citation type="submission" date="2022-09" db="EMBL/GenBank/DDBJ databases">
        <title>Fusarium specimens isolated from Avocado Roots.</title>
        <authorList>
            <person name="Stajich J."/>
            <person name="Roper C."/>
            <person name="Heimlech-Rivalta G."/>
        </authorList>
    </citation>
    <scope>NUCLEOTIDE SEQUENCE</scope>
    <source>
        <strain evidence="1">A02</strain>
    </source>
</reference>